<accession>A0A1C7LKW4</accession>
<comment type="caution">
    <text evidence="2">The sequence shown here is derived from an EMBL/GenBank/DDBJ whole genome shotgun (WGS) entry which is preliminary data.</text>
</comment>
<dbReference type="EMBL" id="LUGG01000045">
    <property type="protein sequence ID" value="OBZ65363.1"/>
    <property type="molecule type" value="Genomic_DNA"/>
</dbReference>
<gene>
    <name evidence="2" type="ORF">A0H81_14653</name>
</gene>
<sequence>MPERKDETGIAFLDPNFTATINHPNNKILIKRVTEIVYNELTDPKTQYDWMNASSMIVTRQVIEECAKCSWRGFKSAYITQRDEAKKTARSIATINLWQQLRRKEKCKKLMNANAIQTYKDKHGVDPTALLGIDLMSDEASGPEDGEDKLEWKRRMAEKLGMIDVADNVLEKLSFFEIIRPNWRSEAYTEILHELWEAYWDTLPAKQKEGYRPRIRTDHFTDQPPMVAPYNFGINQVWFNEHKETYQLRLHDWYTFPDPPGFSANANPVDGANEGAASAEISDK</sequence>
<dbReference type="Proteomes" id="UP000092993">
    <property type="component" value="Unassembled WGS sequence"/>
</dbReference>
<proteinExistence type="predicted"/>
<name>A0A1C7LKW4_GRIFR</name>
<reference evidence="2 3" key="1">
    <citation type="submission" date="2016-03" db="EMBL/GenBank/DDBJ databases">
        <title>Whole genome sequencing of Grifola frondosa 9006-11.</title>
        <authorList>
            <person name="Min B."/>
            <person name="Park H."/>
            <person name="Kim J.-G."/>
            <person name="Cho H."/>
            <person name="Oh Y.-L."/>
            <person name="Kong W.-S."/>
            <person name="Choi I.-G."/>
        </authorList>
    </citation>
    <scope>NUCLEOTIDE SEQUENCE [LARGE SCALE GENOMIC DNA]</scope>
    <source>
        <strain evidence="2 3">9006-11</strain>
    </source>
</reference>
<protein>
    <submittedName>
        <fullName evidence="2">Uncharacterized protein</fullName>
    </submittedName>
</protein>
<evidence type="ECO:0000256" key="1">
    <source>
        <dbReference type="SAM" id="MobiDB-lite"/>
    </source>
</evidence>
<evidence type="ECO:0000313" key="2">
    <source>
        <dbReference type="EMBL" id="OBZ65363.1"/>
    </source>
</evidence>
<dbReference type="STRING" id="5627.A0A1C7LKW4"/>
<keyword evidence="3" id="KW-1185">Reference proteome</keyword>
<dbReference type="AlphaFoldDB" id="A0A1C7LKW4"/>
<dbReference type="OrthoDB" id="2755095at2759"/>
<organism evidence="2 3">
    <name type="scientific">Grifola frondosa</name>
    <name type="common">Maitake</name>
    <name type="synonym">Polyporus frondosus</name>
    <dbReference type="NCBI Taxonomy" id="5627"/>
    <lineage>
        <taxon>Eukaryota</taxon>
        <taxon>Fungi</taxon>
        <taxon>Dikarya</taxon>
        <taxon>Basidiomycota</taxon>
        <taxon>Agaricomycotina</taxon>
        <taxon>Agaricomycetes</taxon>
        <taxon>Polyporales</taxon>
        <taxon>Grifolaceae</taxon>
        <taxon>Grifola</taxon>
    </lineage>
</organism>
<evidence type="ECO:0000313" key="3">
    <source>
        <dbReference type="Proteomes" id="UP000092993"/>
    </source>
</evidence>
<feature type="region of interest" description="Disordered" evidence="1">
    <location>
        <begin position="264"/>
        <end position="284"/>
    </location>
</feature>